<dbReference type="EC" id="2.1.1.198" evidence="6"/>
<dbReference type="KEGG" id="sual:KDD17_00500"/>
<evidence type="ECO:0000313" key="10">
    <source>
        <dbReference type="Proteomes" id="UP000683291"/>
    </source>
</evidence>
<evidence type="ECO:0000313" key="9">
    <source>
        <dbReference type="EMBL" id="QUJ76593.1"/>
    </source>
</evidence>
<evidence type="ECO:0000256" key="1">
    <source>
        <dbReference type="ARBA" id="ARBA00022490"/>
    </source>
</evidence>
<dbReference type="RefSeq" id="WP_212704790.1">
    <property type="nucleotide sequence ID" value="NZ_CP073581.1"/>
</dbReference>
<organism evidence="9 10">
    <name type="scientific">Sulfitobacter albidus</name>
    <dbReference type="NCBI Taxonomy" id="2829501"/>
    <lineage>
        <taxon>Bacteria</taxon>
        <taxon>Pseudomonadati</taxon>
        <taxon>Pseudomonadota</taxon>
        <taxon>Alphaproteobacteria</taxon>
        <taxon>Rhodobacterales</taxon>
        <taxon>Roseobacteraceae</taxon>
        <taxon>Sulfitobacter</taxon>
    </lineage>
</organism>
<comment type="catalytic activity">
    <reaction evidence="6">
        <text>cytidine(1402) in 16S rRNA + S-adenosyl-L-methionine = 2'-O-methylcytidine(1402) in 16S rRNA + S-adenosyl-L-homocysteine + H(+)</text>
        <dbReference type="Rhea" id="RHEA:42924"/>
        <dbReference type="Rhea" id="RHEA-COMP:10285"/>
        <dbReference type="Rhea" id="RHEA-COMP:10286"/>
        <dbReference type="ChEBI" id="CHEBI:15378"/>
        <dbReference type="ChEBI" id="CHEBI:57856"/>
        <dbReference type="ChEBI" id="CHEBI:59789"/>
        <dbReference type="ChEBI" id="CHEBI:74495"/>
        <dbReference type="ChEBI" id="CHEBI:82748"/>
        <dbReference type="EC" id="2.1.1.198"/>
    </reaction>
</comment>
<reference evidence="9" key="1">
    <citation type="submission" date="2021-04" db="EMBL/GenBank/DDBJ databases">
        <title>Complete genome sequence for Sulfitobacter sp. strain JK7-1.</title>
        <authorList>
            <person name="Park S.-J."/>
        </authorList>
    </citation>
    <scope>NUCLEOTIDE SEQUENCE</scope>
    <source>
        <strain evidence="9">JK7-1</strain>
    </source>
</reference>
<evidence type="ECO:0000259" key="8">
    <source>
        <dbReference type="Pfam" id="PF23016"/>
    </source>
</evidence>
<comment type="similarity">
    <text evidence="6">Belongs to the methyltransferase superfamily. RsmI family.</text>
</comment>
<dbReference type="InterPro" id="IPR014777">
    <property type="entry name" value="4pyrrole_Mease_sub1"/>
</dbReference>
<dbReference type="HAMAP" id="MF_01877">
    <property type="entry name" value="16SrRNA_methyltr_I"/>
    <property type="match status" value="1"/>
</dbReference>
<dbReference type="GO" id="GO:0005737">
    <property type="term" value="C:cytoplasm"/>
    <property type="evidence" value="ECO:0007669"/>
    <property type="project" value="UniProtKB-SubCell"/>
</dbReference>
<feature type="domain" description="Tetrapyrrole methylase" evidence="7">
    <location>
        <begin position="12"/>
        <end position="215"/>
    </location>
</feature>
<keyword evidence="4 6" id="KW-0808">Transferase</keyword>
<dbReference type="EMBL" id="CP073581">
    <property type="protein sequence ID" value="QUJ76593.1"/>
    <property type="molecule type" value="Genomic_DNA"/>
</dbReference>
<dbReference type="Gene3D" id="3.40.1010.10">
    <property type="entry name" value="Cobalt-precorrin-4 Transmethylase, Domain 1"/>
    <property type="match status" value="1"/>
</dbReference>
<feature type="domain" description="RsmI HTH" evidence="8">
    <location>
        <begin position="242"/>
        <end position="283"/>
    </location>
</feature>
<comment type="subcellular location">
    <subcellularLocation>
        <location evidence="6">Cytoplasm</location>
    </subcellularLocation>
</comment>
<dbReference type="SUPFAM" id="SSF53790">
    <property type="entry name" value="Tetrapyrrole methylase"/>
    <property type="match status" value="1"/>
</dbReference>
<proteinExistence type="inferred from homology"/>
<sequence>MNIHRQKLAAGIIFVGVPIGTARDITLRALDTLASADVLAAEDTRSLRKLMDIHGVALDGRRIVALHDHSGDGVVERLVDAAREGQSVAYASEAGMPLIADPGFELGRAARAAGVPVTCAPGASAVLTALAIAGLPTDAFHFAGFLPNAKAARLTALSALAGCQATLVFYESPKRLGAMLRDAAQALGVQRQAVVCRELTKKFEETRAGTLAELAETYATEKPKGEIVVLVDRGRSESVNFDDLEMMLEHALEGQSMRDAVDAVATAQGLPRRLVYQKALALRQSGDAEE</sequence>
<dbReference type="Pfam" id="PF23016">
    <property type="entry name" value="RsmI_C"/>
    <property type="match status" value="1"/>
</dbReference>
<dbReference type="GO" id="GO:0070677">
    <property type="term" value="F:rRNA (cytosine-2'-O-)-methyltransferase activity"/>
    <property type="evidence" value="ECO:0007669"/>
    <property type="project" value="UniProtKB-UniRule"/>
</dbReference>
<accession>A0A975PMA4</accession>
<dbReference type="InterPro" id="IPR014776">
    <property type="entry name" value="4pyrrole_Mease_sub2"/>
</dbReference>
<keyword evidence="5 6" id="KW-0949">S-adenosyl-L-methionine</keyword>
<keyword evidence="2 6" id="KW-0698">rRNA processing</keyword>
<evidence type="ECO:0000256" key="5">
    <source>
        <dbReference type="ARBA" id="ARBA00022691"/>
    </source>
</evidence>
<dbReference type="InterPro" id="IPR000878">
    <property type="entry name" value="4pyrrol_Mease"/>
</dbReference>
<dbReference type="Gene3D" id="3.30.950.10">
    <property type="entry name" value="Methyltransferase, Cobalt-precorrin-4 Transmethylase, Domain 2"/>
    <property type="match status" value="1"/>
</dbReference>
<evidence type="ECO:0000256" key="3">
    <source>
        <dbReference type="ARBA" id="ARBA00022603"/>
    </source>
</evidence>
<dbReference type="AlphaFoldDB" id="A0A975PMA4"/>
<dbReference type="PIRSF" id="PIRSF005917">
    <property type="entry name" value="MTase_YraL"/>
    <property type="match status" value="1"/>
</dbReference>
<evidence type="ECO:0000256" key="2">
    <source>
        <dbReference type="ARBA" id="ARBA00022552"/>
    </source>
</evidence>
<keyword evidence="3 6" id="KW-0489">Methyltransferase</keyword>
<dbReference type="CDD" id="cd11648">
    <property type="entry name" value="RsmI"/>
    <property type="match status" value="1"/>
</dbReference>
<dbReference type="InterPro" id="IPR008189">
    <property type="entry name" value="rRNA_ssu_MeTfrase_I"/>
</dbReference>
<dbReference type="InterPro" id="IPR035996">
    <property type="entry name" value="4pyrrol_Methylase_sf"/>
</dbReference>
<comment type="function">
    <text evidence="6">Catalyzes the 2'-O-methylation of the ribose of cytidine 1402 (C1402) in 16S rRNA.</text>
</comment>
<evidence type="ECO:0000256" key="4">
    <source>
        <dbReference type="ARBA" id="ARBA00022679"/>
    </source>
</evidence>
<evidence type="ECO:0000259" key="7">
    <source>
        <dbReference type="Pfam" id="PF00590"/>
    </source>
</evidence>
<name>A0A975PMA4_9RHOB</name>
<dbReference type="PANTHER" id="PTHR46111:SF1">
    <property type="entry name" value="RIBOSOMAL RNA SMALL SUBUNIT METHYLTRANSFERASE I"/>
    <property type="match status" value="1"/>
</dbReference>
<dbReference type="PANTHER" id="PTHR46111">
    <property type="entry name" value="RIBOSOMAL RNA SMALL SUBUNIT METHYLTRANSFERASE I"/>
    <property type="match status" value="1"/>
</dbReference>
<keyword evidence="1 6" id="KW-0963">Cytoplasm</keyword>
<dbReference type="NCBIfam" id="TIGR00096">
    <property type="entry name" value="16S rRNA (cytidine(1402)-2'-O)-methyltransferase"/>
    <property type="match status" value="1"/>
</dbReference>
<dbReference type="Proteomes" id="UP000683291">
    <property type="component" value="Chromosome 1"/>
</dbReference>
<keyword evidence="10" id="KW-1185">Reference proteome</keyword>
<dbReference type="Pfam" id="PF00590">
    <property type="entry name" value="TP_methylase"/>
    <property type="match status" value="1"/>
</dbReference>
<dbReference type="FunFam" id="3.30.950.10:FF:000002">
    <property type="entry name" value="Ribosomal RNA small subunit methyltransferase I"/>
    <property type="match status" value="1"/>
</dbReference>
<evidence type="ECO:0000256" key="6">
    <source>
        <dbReference type="HAMAP-Rule" id="MF_01877"/>
    </source>
</evidence>
<gene>
    <name evidence="6 9" type="primary">rsmI</name>
    <name evidence="9" type="ORF">KDD17_00500</name>
</gene>
<dbReference type="InterPro" id="IPR053910">
    <property type="entry name" value="RsmI_HTH"/>
</dbReference>
<protein>
    <recommendedName>
        <fullName evidence="6">Ribosomal RNA small subunit methyltransferase I</fullName>
        <ecNumber evidence="6">2.1.1.198</ecNumber>
    </recommendedName>
    <alternativeName>
        <fullName evidence="6">16S rRNA 2'-O-ribose C1402 methyltransferase</fullName>
    </alternativeName>
    <alternativeName>
        <fullName evidence="6">rRNA (cytidine-2'-O-)-methyltransferase RsmI</fullName>
    </alternativeName>
</protein>